<dbReference type="RefSeq" id="WP_069570974.1">
    <property type="nucleotide sequence ID" value="NZ_CP017157.1"/>
</dbReference>
<dbReference type="AlphaFoldDB" id="A0A1D7VQ24"/>
<organism evidence="1 2">
    <name type="scientific">Streptomyces lydicus</name>
    <dbReference type="NCBI Taxonomy" id="47763"/>
    <lineage>
        <taxon>Bacteria</taxon>
        <taxon>Bacillati</taxon>
        <taxon>Actinomycetota</taxon>
        <taxon>Actinomycetes</taxon>
        <taxon>Kitasatosporales</taxon>
        <taxon>Streptomycetaceae</taxon>
        <taxon>Streptomyces</taxon>
    </lineage>
</organism>
<dbReference type="KEGG" id="slc:SL103_23735"/>
<gene>
    <name evidence="1" type="ORF">SL103_23735</name>
</gene>
<keyword evidence="2" id="KW-1185">Reference proteome</keyword>
<accession>A0A1D7VQ24</accession>
<dbReference type="EMBL" id="CP017157">
    <property type="protein sequence ID" value="AOP48855.1"/>
    <property type="molecule type" value="Genomic_DNA"/>
</dbReference>
<sequence length="72" mass="7001">MRNGFTPEIGTSEISDSELDNISGGLASFGGEIAGHGATVNVGDVVGTAQSLAPAVPGVPANGLVSVQTTGF</sequence>
<dbReference type="Proteomes" id="UP000094094">
    <property type="component" value="Chromosome"/>
</dbReference>
<evidence type="ECO:0000313" key="2">
    <source>
        <dbReference type="Proteomes" id="UP000094094"/>
    </source>
</evidence>
<dbReference type="OrthoDB" id="4313090at2"/>
<protein>
    <recommendedName>
        <fullName evidence="3">Type A2 lantipeptide</fullName>
    </recommendedName>
</protein>
<proteinExistence type="predicted"/>
<reference evidence="1 2" key="1">
    <citation type="submission" date="2016-09" db="EMBL/GenBank/DDBJ databases">
        <title>Complete genome sequencing of Streptomyces lydicus 103 and metabolic pathways analysis of antibiotic biosynthesis.</title>
        <authorList>
            <person name="Jia N."/>
            <person name="Ding M.-Z."/>
            <person name="Gao F."/>
            <person name="Yuan Y.-J."/>
        </authorList>
    </citation>
    <scope>NUCLEOTIDE SEQUENCE [LARGE SCALE GENOMIC DNA]</scope>
    <source>
        <strain evidence="1 2">103</strain>
    </source>
</reference>
<evidence type="ECO:0008006" key="3">
    <source>
        <dbReference type="Google" id="ProtNLM"/>
    </source>
</evidence>
<evidence type="ECO:0000313" key="1">
    <source>
        <dbReference type="EMBL" id="AOP48855.1"/>
    </source>
</evidence>
<name>A0A1D7VQ24_9ACTN</name>